<evidence type="ECO:0000313" key="6">
    <source>
        <dbReference type="EMBL" id="PWN92445.1"/>
    </source>
</evidence>
<evidence type="ECO:0000259" key="5">
    <source>
        <dbReference type="Pfam" id="PF04841"/>
    </source>
</evidence>
<organism evidence="6 7">
    <name type="scientific">Acaromyces ingoldii</name>
    <dbReference type="NCBI Taxonomy" id="215250"/>
    <lineage>
        <taxon>Eukaryota</taxon>
        <taxon>Fungi</taxon>
        <taxon>Dikarya</taxon>
        <taxon>Basidiomycota</taxon>
        <taxon>Ustilaginomycotina</taxon>
        <taxon>Exobasidiomycetes</taxon>
        <taxon>Exobasidiales</taxon>
        <taxon>Cryptobasidiaceae</taxon>
        <taxon>Acaromyces</taxon>
    </lineage>
</organism>
<evidence type="ECO:0000313" key="7">
    <source>
        <dbReference type="Proteomes" id="UP000245768"/>
    </source>
</evidence>
<evidence type="ECO:0000256" key="3">
    <source>
        <dbReference type="SAM" id="MobiDB-lite"/>
    </source>
</evidence>
<dbReference type="GO" id="GO:0006886">
    <property type="term" value="P:intracellular protein transport"/>
    <property type="evidence" value="ECO:0007669"/>
    <property type="project" value="InterPro"/>
</dbReference>
<dbReference type="InParanoid" id="A0A316YXC0"/>
<dbReference type="FunCoup" id="A0A316YXC0">
    <property type="interactions" value="711"/>
</dbReference>
<feature type="region of interest" description="Disordered" evidence="3">
    <location>
        <begin position="133"/>
        <end position="167"/>
    </location>
</feature>
<dbReference type="OrthoDB" id="1792at2759"/>
<feature type="domain" description="Vps16 N-terminal" evidence="5">
    <location>
        <begin position="20"/>
        <end position="130"/>
    </location>
</feature>
<dbReference type="EMBL" id="KZ819635">
    <property type="protein sequence ID" value="PWN92445.1"/>
    <property type="molecule type" value="Genomic_DNA"/>
</dbReference>
<protein>
    <recommendedName>
        <fullName evidence="2">Probable vacuolar protein sorting-associated protein 16 homolog</fullName>
    </recommendedName>
</protein>
<proteinExistence type="inferred from homology"/>
<dbReference type="GO" id="GO:0016197">
    <property type="term" value="P:endosomal transport"/>
    <property type="evidence" value="ECO:0007669"/>
    <property type="project" value="TreeGrafter"/>
</dbReference>
<dbReference type="GO" id="GO:0030897">
    <property type="term" value="C:HOPS complex"/>
    <property type="evidence" value="ECO:0007669"/>
    <property type="project" value="TreeGrafter"/>
</dbReference>
<dbReference type="PANTHER" id="PTHR12811">
    <property type="entry name" value="VACUOLAR PROTEIN SORTING VPS16"/>
    <property type="match status" value="1"/>
</dbReference>
<evidence type="ECO:0000256" key="2">
    <source>
        <dbReference type="PIRNR" id="PIRNR007949"/>
    </source>
</evidence>
<dbReference type="GeneID" id="37043315"/>
<dbReference type="GO" id="GO:0042144">
    <property type="term" value="P:vacuole fusion, non-autophagic"/>
    <property type="evidence" value="ECO:0007669"/>
    <property type="project" value="TreeGrafter"/>
</dbReference>
<evidence type="ECO:0000256" key="1">
    <source>
        <dbReference type="ARBA" id="ARBA00009250"/>
    </source>
</evidence>
<dbReference type="STRING" id="215250.A0A316YXC0"/>
<dbReference type="GO" id="GO:0003779">
    <property type="term" value="F:actin binding"/>
    <property type="evidence" value="ECO:0007669"/>
    <property type="project" value="TreeGrafter"/>
</dbReference>
<feature type="domain" description="Vps16 C-terminal" evidence="4">
    <location>
        <begin position="628"/>
        <end position="706"/>
    </location>
</feature>
<gene>
    <name evidence="6" type="ORF">FA10DRAFT_266205</name>
</gene>
<feature type="domain" description="Vps16 N-terminal" evidence="5">
    <location>
        <begin position="307"/>
        <end position="517"/>
    </location>
</feature>
<comment type="similarity">
    <text evidence="1 2">Belongs to the VPS16 family.</text>
</comment>
<keyword evidence="2" id="KW-0813">Transport</keyword>
<keyword evidence="2" id="KW-0653">Protein transport</keyword>
<dbReference type="GO" id="GO:0005768">
    <property type="term" value="C:endosome"/>
    <property type="evidence" value="ECO:0007669"/>
    <property type="project" value="UniProtKB-ARBA"/>
</dbReference>
<dbReference type="Gene3D" id="1.10.150.780">
    <property type="entry name" value="Vps16, C-terminal region"/>
    <property type="match status" value="1"/>
</dbReference>
<comment type="function">
    <text evidence="2">Essential for vacuolar protein sorting. Required for vacuole biogenesis, stability and to maintain vacuole morphology.</text>
</comment>
<keyword evidence="7" id="KW-1185">Reference proteome</keyword>
<reference evidence="6" key="1">
    <citation type="journal article" date="2018" name="Mol. Biol. Evol.">
        <title>Broad Genomic Sampling Reveals a Smut Pathogenic Ancestry of the Fungal Clade Ustilaginomycotina.</title>
        <authorList>
            <person name="Kijpornyongpan T."/>
            <person name="Mondo S.J."/>
            <person name="Barry K."/>
            <person name="Sandor L."/>
            <person name="Lee J."/>
            <person name="Lipzen A."/>
            <person name="Pangilinan J."/>
            <person name="LaButti K."/>
            <person name="Hainaut M."/>
            <person name="Henrissat B."/>
            <person name="Grigoriev I.V."/>
            <person name="Spatafora J.W."/>
            <person name="Aime M.C."/>
        </authorList>
    </citation>
    <scope>NUCLEOTIDE SEQUENCE [LARGE SCALE GENOMIC DNA]</scope>
    <source>
        <strain evidence="6">MCA 4198</strain>
    </source>
</reference>
<feature type="compositionally biased region" description="Low complexity" evidence="3">
    <location>
        <begin position="138"/>
        <end position="152"/>
    </location>
</feature>
<feature type="region of interest" description="Disordered" evidence="3">
    <location>
        <begin position="1"/>
        <end position="20"/>
    </location>
</feature>
<dbReference type="AlphaFoldDB" id="A0A316YXC0"/>
<dbReference type="InterPro" id="IPR016534">
    <property type="entry name" value="VPS16"/>
</dbReference>
<dbReference type="Pfam" id="PF04840">
    <property type="entry name" value="Vps16_C"/>
    <property type="match status" value="2"/>
</dbReference>
<accession>A0A316YXC0</accession>
<feature type="domain" description="Vps16 C-terminal" evidence="4">
    <location>
        <begin position="736"/>
        <end position="921"/>
    </location>
</feature>
<name>A0A316YXC0_9BASI</name>
<dbReference type="PANTHER" id="PTHR12811:SF0">
    <property type="entry name" value="VACUOLAR PROTEIN SORTING-ASSOCIATED PROTEIN 16 HOMOLOG"/>
    <property type="match status" value="1"/>
</dbReference>
<dbReference type="Proteomes" id="UP000245768">
    <property type="component" value="Unassembled WGS sequence"/>
</dbReference>
<dbReference type="PIRSF" id="PIRSF007949">
    <property type="entry name" value="VPS16"/>
    <property type="match status" value="1"/>
</dbReference>
<feature type="compositionally biased region" description="Gly residues" evidence="3">
    <location>
        <begin position="1"/>
        <end position="13"/>
    </location>
</feature>
<sequence>MSGGAGGGGGGGSSSSSSHPTLEWSALQDVYYRKSDVYQLTWGIDDLSDYIVASAKNGGFLALVRDPNKLVSLGRAALLKPKIHIYTSAGQLVESIPWEASDKIVAIGFNSLEQLAVVLDEGVVRLYTLLSPCPSPPSSSVLATSSAAATADGTGGGGGADDLSSSRQRPIEATSTCYYVQYPLGQEALDTGIVEAKIWEHGLVALTGGGLYVQWQFPKRRFDDERGLDGDPRHLEAADLPHVLSPPDAASKTPFSWHVLPPDVSSSGLVEVLISPASSNTILTLESVSGLTDMRLSRGPFPAIRPSPNGKLLALLTADNKLWVVSSDFQRSLSEFDITSCQGFQAAQSAQSAQSAAGSSIQQGIKGTGVRQVEWCGNNTVALAWDSEVLMIGPFGDSLPYPYAGPIHLISELDGLRIVSADRLEFLQKVPECSSQIFLPGSSHAAAILFESSEQFSKKSAKADEGIRAIKADLAMAVDTCLAAASYEWKAGWQQRLLRAASFGKAFLDVYDPTNFVETARTLRVLNAARWSDIGVPITFEQYSHMGPTALLARLTARNHHLLCLRIASFLELRPDAILKHWARAKIARSRPAVGALAHAATGGAGARQDDEICAAIVKKFEMQPAASFAEIAKTAWNAGRVRLATKLLDHEPRAVDQVPLLLSMREDKLALIKAMESGDTDLVYHVVLRLKAQLSRGDFFRIIQAPVADASAPAGADGSAADRGGPSRSSYLYLASRLLESYALSQDRELLRDFYYQDDRRTESAVLSLHEAELEGETSEKVFKIKEAMRLFGEDKDRGLESKLCDEYAKLIGFQLALEKEDGGRSSFVGLSVNETMRQCLIKNMAKKTDKLRSDFKVPDKRFWSIKVSSLVATRDIEGLWAFAASKKSPIGYTPFVSALVEQGYNKAALEYVTKCASDKADRAKLSALIQRLPAQVGQPLADKLAEL</sequence>
<dbReference type="Pfam" id="PF04841">
    <property type="entry name" value="Vps16_N"/>
    <property type="match status" value="2"/>
</dbReference>
<dbReference type="RefSeq" id="XP_025379643.1">
    <property type="nucleotide sequence ID" value="XM_025521399.1"/>
</dbReference>
<evidence type="ECO:0000259" key="4">
    <source>
        <dbReference type="Pfam" id="PF04840"/>
    </source>
</evidence>
<dbReference type="InterPro" id="IPR006926">
    <property type="entry name" value="Vps16_N"/>
</dbReference>
<dbReference type="InterPro" id="IPR006925">
    <property type="entry name" value="Vps16_C"/>
</dbReference>
<dbReference type="InterPro" id="IPR038132">
    <property type="entry name" value="Vps16_C_sf"/>
</dbReference>